<dbReference type="InterPro" id="IPR000836">
    <property type="entry name" value="PRTase_dom"/>
</dbReference>
<reference evidence="3 4" key="1">
    <citation type="submission" date="2019-06" db="EMBL/GenBank/DDBJ databases">
        <title>Sequencing the genomes of 1000 actinobacteria strains.</title>
        <authorList>
            <person name="Klenk H.-P."/>
        </authorList>
    </citation>
    <scope>NUCLEOTIDE SEQUENCE [LARGE SCALE GENOMIC DNA]</scope>
    <source>
        <strain evidence="3 4">DSM 12362</strain>
    </source>
</reference>
<dbReference type="InterPro" id="IPR051910">
    <property type="entry name" value="ComF/GntX_DNA_util-trans"/>
</dbReference>
<feature type="domain" description="Phosphoribosyltransferase" evidence="2">
    <location>
        <begin position="186"/>
        <end position="237"/>
    </location>
</feature>
<dbReference type="Proteomes" id="UP000315133">
    <property type="component" value="Unassembled WGS sequence"/>
</dbReference>
<gene>
    <name evidence="3" type="ORF">FB476_1120</name>
</gene>
<dbReference type="GO" id="GO:0016757">
    <property type="term" value="F:glycosyltransferase activity"/>
    <property type="evidence" value="ECO:0007669"/>
    <property type="project" value="UniProtKB-KW"/>
</dbReference>
<dbReference type="PANTHER" id="PTHR47505">
    <property type="entry name" value="DNA UTILIZATION PROTEIN YHGH"/>
    <property type="match status" value="1"/>
</dbReference>
<sequence length="245" mass="25638">MPWQPWRDLLDVVELAAPSACAGCGRAGERWCGACAAALTGMPPRRWSPTPAPPGLPPTWAGPAYEDEVRAAVVAWKDGGRADLTAVLVPLLRDGLAVALAASPAHRSALAGGDPVLVVPAPSARASVRRRGEHRVSRLARLACAAAGPLQVLDALRLGRRVEDQAGLDAARRFRNLAEAVHVRRGAAARLAGRPCVVVDDVVTTGATLTECARALRVAGSGQVVAVTLFATQRRRKVGASRRAD</sequence>
<dbReference type="InterPro" id="IPR029057">
    <property type="entry name" value="PRTase-like"/>
</dbReference>
<dbReference type="RefSeq" id="WP_170233536.1">
    <property type="nucleotide sequence ID" value="NZ_BAAAIL010000003.1"/>
</dbReference>
<evidence type="ECO:0000256" key="1">
    <source>
        <dbReference type="ARBA" id="ARBA00008007"/>
    </source>
</evidence>
<accession>A0A543KMG0</accession>
<comment type="caution">
    <text evidence="3">The sequence shown here is derived from an EMBL/GenBank/DDBJ whole genome shotgun (WGS) entry which is preliminary data.</text>
</comment>
<keyword evidence="3" id="KW-0328">Glycosyltransferase</keyword>
<evidence type="ECO:0000259" key="2">
    <source>
        <dbReference type="Pfam" id="PF00156"/>
    </source>
</evidence>
<proteinExistence type="inferred from homology"/>
<keyword evidence="4" id="KW-1185">Reference proteome</keyword>
<keyword evidence="3" id="KW-0808">Transferase</keyword>
<evidence type="ECO:0000313" key="4">
    <source>
        <dbReference type="Proteomes" id="UP000315133"/>
    </source>
</evidence>
<evidence type="ECO:0000313" key="3">
    <source>
        <dbReference type="EMBL" id="TQM96256.1"/>
    </source>
</evidence>
<name>A0A543KMG0_9MICO</name>
<dbReference type="Gene3D" id="3.40.50.2020">
    <property type="match status" value="1"/>
</dbReference>
<dbReference type="Pfam" id="PF00156">
    <property type="entry name" value="Pribosyltran"/>
    <property type="match status" value="1"/>
</dbReference>
<dbReference type="AlphaFoldDB" id="A0A543KMG0"/>
<comment type="similarity">
    <text evidence="1">Belongs to the ComF/GntX family.</text>
</comment>
<dbReference type="PANTHER" id="PTHR47505:SF1">
    <property type="entry name" value="DNA UTILIZATION PROTEIN YHGH"/>
    <property type="match status" value="1"/>
</dbReference>
<dbReference type="EMBL" id="VFPU01000001">
    <property type="protein sequence ID" value="TQM96256.1"/>
    <property type="molecule type" value="Genomic_DNA"/>
</dbReference>
<dbReference type="SUPFAM" id="SSF53271">
    <property type="entry name" value="PRTase-like"/>
    <property type="match status" value="1"/>
</dbReference>
<organism evidence="3 4">
    <name type="scientific">Ornithinimicrobium humiphilum</name>
    <dbReference type="NCBI Taxonomy" id="125288"/>
    <lineage>
        <taxon>Bacteria</taxon>
        <taxon>Bacillati</taxon>
        <taxon>Actinomycetota</taxon>
        <taxon>Actinomycetes</taxon>
        <taxon>Micrococcales</taxon>
        <taxon>Ornithinimicrobiaceae</taxon>
        <taxon>Ornithinimicrobium</taxon>
    </lineage>
</organism>
<protein>
    <submittedName>
        <fullName evidence="3">Putative amidophosphoribosyltransferase</fullName>
    </submittedName>
</protein>